<evidence type="ECO:0000256" key="1">
    <source>
        <dbReference type="SAM" id="MobiDB-lite"/>
    </source>
</evidence>
<proteinExistence type="predicted"/>
<dbReference type="Proteomes" id="UP000663193">
    <property type="component" value="Chromosome 4"/>
</dbReference>
<reference evidence="4" key="1">
    <citation type="journal article" date="2021" name="BMC Genomics">
        <title>Chromosome-level genome assembly and manually-curated proteome of model necrotroph Parastagonospora nodorum Sn15 reveals a genome-wide trove of candidate effector homologs, and redundancy of virulence-related functions within an accessory chromosome.</title>
        <authorList>
            <person name="Bertazzoni S."/>
            <person name="Jones D.A.B."/>
            <person name="Phan H.T."/>
            <person name="Tan K.-C."/>
            <person name="Hane J.K."/>
        </authorList>
    </citation>
    <scope>NUCLEOTIDE SEQUENCE [LARGE SCALE GENOMIC DNA]</scope>
    <source>
        <strain evidence="4">SN15 / ATCC MYA-4574 / FGSC 10173)</strain>
    </source>
</reference>
<feature type="compositionally biased region" description="Pro residues" evidence="1">
    <location>
        <begin position="38"/>
        <end position="47"/>
    </location>
</feature>
<dbReference type="VEuPathDB" id="FungiDB:JI435_073740"/>
<feature type="transmembrane region" description="Helical" evidence="2">
    <location>
        <begin position="340"/>
        <end position="360"/>
    </location>
</feature>
<feature type="region of interest" description="Disordered" evidence="1">
    <location>
        <begin position="927"/>
        <end position="961"/>
    </location>
</feature>
<keyword evidence="2" id="KW-0472">Membrane</keyword>
<feature type="transmembrane region" description="Helical" evidence="2">
    <location>
        <begin position="230"/>
        <end position="254"/>
    </location>
</feature>
<feature type="transmembrane region" description="Helical" evidence="2">
    <location>
        <begin position="274"/>
        <end position="298"/>
    </location>
</feature>
<sequence>MADRRPLIQETSDISESAGSTPALQFTDSPRSHGFTHIPPPTSPPISRPGFSRLQSEATAVERHSAPSIIHEEGDVLGGFRGHAGDGLGIGPTIATARRVSIQTVPQRAVGPGPKSPPLKSPGTLSPPGSSNPFTDSFPKDSSTENTPDLRRERYSPREDVGSYEDFRRGVLKNARQSTNSVNEYQQYIHTSDTDRLRAAPSIKSAYESDFRPTHECPTTRDFYQSRFTWLNISIIIICLFSCIFSGIFVGLAIREQFWGKRITSHGPLTPANANLLTQVFAKLIELSFITSFVAFLGQVLSRRAFMKDHGRGVTLSELSMWRWVVQPGTLITHWETAKYAGLSFLGILSLVCAILGTLYSSASTALVQPTLRQGSWKPTVMSGLVKTDFANMDYVKGQCKTPIRNDKDHQGNSCLQIEHAGQAYHNYQRYLADWANAVANGNGSTDQQTRPRGFGLLHENTTITAQWINTIDTAEVSKKYGRPINNVSLAMPHSGVFEAAHSPRNGILQPEDLNSEGTYSLKASVPSPVINVLCVNMNEEELAPIVYDKWNTDVVNISSWKEGGLMDKATTTSKTKVDELFGWNNDSRLHYPPVFAKYPKTFNTIMNHTSKPWGRSAIYLLAQGGPNDDVNMTGVYSLCKLDMSITSACVTQYNARSGGGVMESFCEDKAGDMAYGKRNPDAQTRTGIPNWRDIGFDWSNSLSLQTGIMDGDASNSRILSQMMLSPTNPDPENMQVNLSPALPSMGEALAVMAGCTLLMSMMDAPFVTHPWNYTLPKIENDQFQYFHASIQAQQYASGGVDSAAARAWVVVLILVFLLNIFVLIYFILHRGLVTDFSEPPNLFALAVNSPPSHVLAGSCGGGPEGKQYMVNWFVNREGNHLFMEPGEKTALLEGVHAHGPVEVIGPQQHQHANGGWMATVRRRLGMKSQPPQKLSPAAGKMESLRQERPGSLVGSEYEMRDGYERTRKHYNKLANRRSVL</sequence>
<feature type="compositionally biased region" description="Polar residues" evidence="1">
    <location>
        <begin position="9"/>
        <end position="29"/>
    </location>
</feature>
<keyword evidence="2" id="KW-1133">Transmembrane helix</keyword>
<dbReference type="OrthoDB" id="4721035at2759"/>
<protein>
    <submittedName>
        <fullName evidence="3">Uncharacterized protein</fullName>
    </submittedName>
</protein>
<organism evidence="3 4">
    <name type="scientific">Phaeosphaeria nodorum (strain SN15 / ATCC MYA-4574 / FGSC 10173)</name>
    <name type="common">Glume blotch fungus</name>
    <name type="synonym">Parastagonospora nodorum</name>
    <dbReference type="NCBI Taxonomy" id="321614"/>
    <lineage>
        <taxon>Eukaryota</taxon>
        <taxon>Fungi</taxon>
        <taxon>Dikarya</taxon>
        <taxon>Ascomycota</taxon>
        <taxon>Pezizomycotina</taxon>
        <taxon>Dothideomycetes</taxon>
        <taxon>Pleosporomycetidae</taxon>
        <taxon>Pleosporales</taxon>
        <taxon>Pleosporineae</taxon>
        <taxon>Phaeosphaeriaceae</taxon>
        <taxon>Parastagonospora</taxon>
    </lineage>
</organism>
<dbReference type="EMBL" id="CP069026">
    <property type="protein sequence ID" value="QRC94096.1"/>
    <property type="molecule type" value="Genomic_DNA"/>
</dbReference>
<evidence type="ECO:0000256" key="2">
    <source>
        <dbReference type="SAM" id="Phobius"/>
    </source>
</evidence>
<feature type="compositionally biased region" description="Low complexity" evidence="1">
    <location>
        <begin position="121"/>
        <end position="131"/>
    </location>
</feature>
<keyword evidence="2" id="KW-0812">Transmembrane</keyword>
<name>A0A7U2HZ87_PHANO</name>
<feature type="compositionally biased region" description="Basic and acidic residues" evidence="1">
    <location>
        <begin position="60"/>
        <end position="74"/>
    </location>
</feature>
<feature type="region of interest" description="Disordered" evidence="1">
    <location>
        <begin position="104"/>
        <end position="159"/>
    </location>
</feature>
<dbReference type="AlphaFoldDB" id="A0A7U2HZ87"/>
<feature type="compositionally biased region" description="Basic and acidic residues" evidence="1">
    <location>
        <begin position="138"/>
        <end position="159"/>
    </location>
</feature>
<feature type="region of interest" description="Disordered" evidence="1">
    <location>
        <begin position="1"/>
        <end position="77"/>
    </location>
</feature>
<accession>A0A7U2HZ87</accession>
<gene>
    <name evidence="3" type="ORF">JI435_073740</name>
</gene>
<evidence type="ECO:0000313" key="3">
    <source>
        <dbReference type="EMBL" id="QRC94096.1"/>
    </source>
</evidence>
<keyword evidence="4" id="KW-1185">Reference proteome</keyword>
<feature type="transmembrane region" description="Helical" evidence="2">
    <location>
        <begin position="808"/>
        <end position="829"/>
    </location>
</feature>
<evidence type="ECO:0000313" key="4">
    <source>
        <dbReference type="Proteomes" id="UP000663193"/>
    </source>
</evidence>